<dbReference type="PROSITE" id="PS51257">
    <property type="entry name" value="PROKAR_LIPOPROTEIN"/>
    <property type="match status" value="1"/>
</dbReference>
<proteinExistence type="predicted"/>
<organism evidence="3 4">
    <name type="scientific">Trinickia terrae</name>
    <dbReference type="NCBI Taxonomy" id="2571161"/>
    <lineage>
        <taxon>Bacteria</taxon>
        <taxon>Pseudomonadati</taxon>
        <taxon>Pseudomonadota</taxon>
        <taxon>Betaproteobacteria</taxon>
        <taxon>Burkholderiales</taxon>
        <taxon>Burkholderiaceae</taxon>
        <taxon>Trinickia</taxon>
    </lineage>
</organism>
<dbReference type="InterPro" id="IPR009739">
    <property type="entry name" value="LprI-like_N"/>
</dbReference>
<reference evidence="3 4" key="1">
    <citation type="submission" date="2019-04" db="EMBL/GenBank/DDBJ databases">
        <title>Trinickia sp. 7GSK02, isolated from subtropical forest soil.</title>
        <authorList>
            <person name="Gao Z.-H."/>
            <person name="Qiu L.-H."/>
        </authorList>
    </citation>
    <scope>NUCLEOTIDE SEQUENCE [LARGE SCALE GENOMIC DNA]</scope>
    <source>
        <strain evidence="3 4">7GSK02</strain>
    </source>
</reference>
<gene>
    <name evidence="3" type="ORF">FAZ69_07260</name>
</gene>
<dbReference type="Gene3D" id="1.20.1270.180">
    <property type="match status" value="1"/>
</dbReference>
<evidence type="ECO:0000259" key="2">
    <source>
        <dbReference type="Pfam" id="PF07007"/>
    </source>
</evidence>
<evidence type="ECO:0000313" key="3">
    <source>
        <dbReference type="EMBL" id="TKC91154.1"/>
    </source>
</evidence>
<comment type="caution">
    <text evidence="3">The sequence shown here is derived from an EMBL/GenBank/DDBJ whole genome shotgun (WGS) entry which is preliminary data.</text>
</comment>
<feature type="domain" description="Lysozyme inhibitor LprI-like N-terminal" evidence="2">
    <location>
        <begin position="59"/>
        <end position="157"/>
    </location>
</feature>
<sequence>MRHINFLLSSLCLAVSGSACAATAYSGEFDYMQFQPSATYFSGHTDTEIAHLCKTGEHASNEDLTQCSHREFERVSAQLARKLKAVQSQIERNDKALKDNHAEPLAMPYFAKSDAAWVQYRDSQCYAETYMLGEASERYINFWQCMTSVTRTRIRELDTVLRN</sequence>
<evidence type="ECO:0000256" key="1">
    <source>
        <dbReference type="SAM" id="SignalP"/>
    </source>
</evidence>
<dbReference type="EMBL" id="SWJE01000003">
    <property type="protein sequence ID" value="TKC91154.1"/>
    <property type="molecule type" value="Genomic_DNA"/>
</dbReference>
<evidence type="ECO:0000313" key="4">
    <source>
        <dbReference type="Proteomes" id="UP000305539"/>
    </source>
</evidence>
<dbReference type="Pfam" id="PF07007">
    <property type="entry name" value="LprI"/>
    <property type="match status" value="1"/>
</dbReference>
<protein>
    <submittedName>
        <fullName evidence="3">DUF1311 domain-containing protein</fullName>
    </submittedName>
</protein>
<feature type="chain" id="PRO_5020788558" evidence="1">
    <location>
        <begin position="22"/>
        <end position="163"/>
    </location>
</feature>
<dbReference type="AlphaFoldDB" id="A0A4U1IC29"/>
<dbReference type="Proteomes" id="UP000305539">
    <property type="component" value="Unassembled WGS sequence"/>
</dbReference>
<dbReference type="OrthoDB" id="9114478at2"/>
<keyword evidence="1" id="KW-0732">Signal</keyword>
<name>A0A4U1IC29_9BURK</name>
<dbReference type="RefSeq" id="WP_136893270.1">
    <property type="nucleotide sequence ID" value="NZ_SWJE01000003.1"/>
</dbReference>
<feature type="signal peptide" evidence="1">
    <location>
        <begin position="1"/>
        <end position="21"/>
    </location>
</feature>
<accession>A0A4U1IC29</accession>
<keyword evidence="4" id="KW-1185">Reference proteome</keyword>